<gene>
    <name evidence="2" type="ORF">FUA24_14380</name>
</gene>
<dbReference type="AlphaFoldDB" id="A0A5D0HT55"/>
<dbReference type="InterPro" id="IPR025665">
    <property type="entry name" value="Beta-barrel_OMP_2"/>
</dbReference>
<proteinExistence type="predicted"/>
<feature type="domain" description="Outer membrane protein beta-barrel" evidence="1">
    <location>
        <begin position="30"/>
        <end position="204"/>
    </location>
</feature>
<evidence type="ECO:0000259" key="1">
    <source>
        <dbReference type="Pfam" id="PF13568"/>
    </source>
</evidence>
<accession>A0A5D0HT55</accession>
<dbReference type="OrthoDB" id="959017at2"/>
<dbReference type="Proteomes" id="UP000323930">
    <property type="component" value="Unassembled WGS sequence"/>
</dbReference>
<evidence type="ECO:0000313" key="3">
    <source>
        <dbReference type="Proteomes" id="UP000323930"/>
    </source>
</evidence>
<organism evidence="2 3">
    <name type="scientific">Seonamhaeicola marinus</name>
    <dbReference type="NCBI Taxonomy" id="1912246"/>
    <lineage>
        <taxon>Bacteria</taxon>
        <taxon>Pseudomonadati</taxon>
        <taxon>Bacteroidota</taxon>
        <taxon>Flavobacteriia</taxon>
        <taxon>Flavobacteriales</taxon>
        <taxon>Flavobacteriaceae</taxon>
    </lineage>
</organism>
<reference evidence="2 3" key="1">
    <citation type="submission" date="2019-08" db="EMBL/GenBank/DDBJ databases">
        <title>Seonamhaeicola sediminis sp. nov., isolated from marine sediment.</title>
        <authorList>
            <person name="Cao W.R."/>
        </authorList>
    </citation>
    <scope>NUCLEOTIDE SEQUENCE [LARGE SCALE GENOMIC DNA]</scope>
    <source>
        <strain evidence="2 3">B011</strain>
    </source>
</reference>
<dbReference type="Pfam" id="PF13568">
    <property type="entry name" value="OMP_b-brl_2"/>
    <property type="match status" value="1"/>
</dbReference>
<dbReference type="EMBL" id="VSDQ01000679">
    <property type="protein sequence ID" value="TYA74506.1"/>
    <property type="molecule type" value="Genomic_DNA"/>
</dbReference>
<name>A0A5D0HT55_9FLAO</name>
<dbReference type="RefSeq" id="WP_148543508.1">
    <property type="nucleotide sequence ID" value="NZ_VSDQ01000679.1"/>
</dbReference>
<keyword evidence="3" id="KW-1185">Reference proteome</keyword>
<evidence type="ECO:0000313" key="2">
    <source>
        <dbReference type="EMBL" id="TYA74506.1"/>
    </source>
</evidence>
<comment type="caution">
    <text evidence="2">The sequence shown here is derived from an EMBL/GenBank/DDBJ whole genome shotgun (WGS) entry which is preliminary data.</text>
</comment>
<protein>
    <submittedName>
        <fullName evidence="2">PorT family protein</fullName>
    </submittedName>
</protein>
<sequence length="228" mass="26379">MERLLLFCYVLLSTYCCVAQDQVSKEIDSLYKEDQIYAGVTYNLLAKKPENVEQNGFSLGFHFGFIKDMPINRNRNIALGMGLGYSANSYNQNVLISRTNEIVNYSIDASSSFRKNKFSTHLIEMPLEFRWRTSTPTEYSFWRIYTGIKFGYVFAHRIKYRGDLGDYKLNNVDDFNKLQYGITLSFGYNTWNLHVYYGLNPVFDGATALNGEAIDFNTVKIGLMFYLL</sequence>